<dbReference type="Proteomes" id="UP001642484">
    <property type="component" value="Unassembled WGS sequence"/>
</dbReference>
<comment type="caution">
    <text evidence="1">The sequence shown here is derived from an EMBL/GenBank/DDBJ whole genome shotgun (WGS) entry which is preliminary data.</text>
</comment>
<dbReference type="EMBL" id="CAXAMN010022729">
    <property type="protein sequence ID" value="CAK9072360.1"/>
    <property type="molecule type" value="Genomic_DNA"/>
</dbReference>
<accession>A0ABP0P8I3</accession>
<gene>
    <name evidence="1" type="ORF">CCMP2556_LOCUS35600</name>
</gene>
<name>A0ABP0P8I3_9DINO</name>
<reference evidence="1 2" key="1">
    <citation type="submission" date="2024-02" db="EMBL/GenBank/DDBJ databases">
        <authorList>
            <person name="Chen Y."/>
            <person name="Shah S."/>
            <person name="Dougan E. K."/>
            <person name="Thang M."/>
            <person name="Chan C."/>
        </authorList>
    </citation>
    <scope>NUCLEOTIDE SEQUENCE [LARGE SCALE GENOMIC DNA]</scope>
</reference>
<sequence>MDQCTQRLNTIQSTTEVASAVVAALADAGSRLQHCATASRKLKPDPWHRDNLRCISLDVVYIY</sequence>
<evidence type="ECO:0000313" key="2">
    <source>
        <dbReference type="Proteomes" id="UP001642484"/>
    </source>
</evidence>
<protein>
    <submittedName>
        <fullName evidence="1">Uncharacterized protein</fullName>
    </submittedName>
</protein>
<organism evidence="1 2">
    <name type="scientific">Durusdinium trenchii</name>
    <dbReference type="NCBI Taxonomy" id="1381693"/>
    <lineage>
        <taxon>Eukaryota</taxon>
        <taxon>Sar</taxon>
        <taxon>Alveolata</taxon>
        <taxon>Dinophyceae</taxon>
        <taxon>Suessiales</taxon>
        <taxon>Symbiodiniaceae</taxon>
        <taxon>Durusdinium</taxon>
    </lineage>
</organism>
<proteinExistence type="predicted"/>
<keyword evidence="2" id="KW-1185">Reference proteome</keyword>
<evidence type="ECO:0000313" key="1">
    <source>
        <dbReference type="EMBL" id="CAK9072360.1"/>
    </source>
</evidence>